<dbReference type="Gene3D" id="1.10.10.10">
    <property type="entry name" value="Winged helix-like DNA-binding domain superfamily/Winged helix DNA-binding domain"/>
    <property type="match status" value="1"/>
</dbReference>
<dbReference type="PANTHER" id="PTHR30595:SF6">
    <property type="entry name" value="SCHLAFEN ALBA-2 DOMAIN-CONTAINING PROTEIN"/>
    <property type="match status" value="1"/>
</dbReference>
<dbReference type="Pfam" id="PF13749">
    <property type="entry name" value="HATPase_c_4"/>
    <property type="match status" value="1"/>
</dbReference>
<dbReference type="PANTHER" id="PTHR30595">
    <property type="entry name" value="GLPR-RELATED TRANSCRIPTIONAL REPRESSOR"/>
    <property type="match status" value="1"/>
</dbReference>
<dbReference type="InterPro" id="IPR036390">
    <property type="entry name" value="WH_DNA-bd_sf"/>
</dbReference>
<dbReference type="InterPro" id="IPR038475">
    <property type="entry name" value="RecG_C_sf"/>
</dbReference>
<dbReference type="Gene3D" id="3.30.565.60">
    <property type="match status" value="1"/>
</dbReference>
<sequence length="283" mass="31745">MELSEEKLLNLGLLRKEGNVLHQTRGMHILAGAYDHVRIQCARFKGDTMAVFLDKKECSGNLFDQLAMSELFIQNHLRVISEIKGLQRVDRWEIPQPAIREALVNAVVHRDYANPGRTIKVAIYDDILEIVFPGSLPNTLTLEQLKLGGRSEIRNRVLAGVFKRLNYIEQWGSGIERMNALCQDAGLTPPVLTESGEFLAVVITRPNISVAATDNTTDKWSDTTDNEQKILEYLQAHKSISNQQARELTGLTSDGVLYLLKTLTKNGRIIPAGANRNRVYRPA</sequence>
<dbReference type="InterPro" id="IPR036388">
    <property type="entry name" value="WH-like_DNA-bd_sf"/>
</dbReference>
<dbReference type="AlphaFoldDB" id="A0A645EY61"/>
<dbReference type="Pfam" id="PF13412">
    <property type="entry name" value="HTH_24"/>
    <property type="match status" value="1"/>
</dbReference>
<accession>A0A645EY61</accession>
<gene>
    <name evidence="1" type="ORF">SDC9_153666</name>
</gene>
<organism evidence="1">
    <name type="scientific">bioreactor metagenome</name>
    <dbReference type="NCBI Taxonomy" id="1076179"/>
    <lineage>
        <taxon>unclassified sequences</taxon>
        <taxon>metagenomes</taxon>
        <taxon>ecological metagenomes</taxon>
    </lineage>
</organism>
<protein>
    <submittedName>
        <fullName evidence="1">Uncharacterized protein</fullName>
    </submittedName>
</protein>
<evidence type="ECO:0000313" key="1">
    <source>
        <dbReference type="EMBL" id="MPN06410.1"/>
    </source>
</evidence>
<reference evidence="1" key="1">
    <citation type="submission" date="2019-08" db="EMBL/GenBank/DDBJ databases">
        <authorList>
            <person name="Kucharzyk K."/>
            <person name="Murdoch R.W."/>
            <person name="Higgins S."/>
            <person name="Loffler F."/>
        </authorList>
    </citation>
    <scope>NUCLEOTIDE SEQUENCE</scope>
</reference>
<dbReference type="EMBL" id="VSSQ01052312">
    <property type="protein sequence ID" value="MPN06410.1"/>
    <property type="molecule type" value="Genomic_DNA"/>
</dbReference>
<dbReference type="SUPFAM" id="SSF46785">
    <property type="entry name" value="Winged helix' DNA-binding domain"/>
    <property type="match status" value="1"/>
</dbReference>
<name>A0A645EY61_9ZZZZ</name>
<proteinExistence type="predicted"/>
<comment type="caution">
    <text evidence="1">The sequence shown here is derived from an EMBL/GenBank/DDBJ whole genome shotgun (WGS) entry which is preliminary data.</text>
</comment>